<evidence type="ECO:0000313" key="1">
    <source>
        <dbReference type="EMBL" id="PON45535.1"/>
    </source>
</evidence>
<name>A0A2P5B9S0_TREOI</name>
<dbReference type="Proteomes" id="UP000237000">
    <property type="component" value="Unassembled WGS sequence"/>
</dbReference>
<protein>
    <submittedName>
        <fullName evidence="1">Uncharacterized protein</fullName>
    </submittedName>
</protein>
<keyword evidence="2" id="KW-1185">Reference proteome</keyword>
<accession>A0A2P5B9S0</accession>
<dbReference type="AlphaFoldDB" id="A0A2P5B9S0"/>
<dbReference type="EMBL" id="JXTC01000571">
    <property type="protein sequence ID" value="PON45535.1"/>
    <property type="molecule type" value="Genomic_DNA"/>
</dbReference>
<dbReference type="InParanoid" id="A0A2P5B9S0"/>
<proteinExistence type="predicted"/>
<sequence>MYAPASKARDLLRILDGAYSKADIMIWFIAGDTFIPKHMQEITHVLDHFDQMLECLVEFKIDGRHVLDEINIEEFLYKLRDIYHQYQMNVLSNKKHLTWRQLREELEVVELSLGSVVYQ</sequence>
<gene>
    <name evidence="1" type="ORF">TorRG33x02_328490</name>
</gene>
<evidence type="ECO:0000313" key="2">
    <source>
        <dbReference type="Proteomes" id="UP000237000"/>
    </source>
</evidence>
<organism evidence="1 2">
    <name type="scientific">Trema orientale</name>
    <name type="common">Charcoal tree</name>
    <name type="synonym">Celtis orientalis</name>
    <dbReference type="NCBI Taxonomy" id="63057"/>
    <lineage>
        <taxon>Eukaryota</taxon>
        <taxon>Viridiplantae</taxon>
        <taxon>Streptophyta</taxon>
        <taxon>Embryophyta</taxon>
        <taxon>Tracheophyta</taxon>
        <taxon>Spermatophyta</taxon>
        <taxon>Magnoliopsida</taxon>
        <taxon>eudicotyledons</taxon>
        <taxon>Gunneridae</taxon>
        <taxon>Pentapetalae</taxon>
        <taxon>rosids</taxon>
        <taxon>fabids</taxon>
        <taxon>Rosales</taxon>
        <taxon>Cannabaceae</taxon>
        <taxon>Trema</taxon>
    </lineage>
</organism>
<reference evidence="2" key="1">
    <citation type="submission" date="2016-06" db="EMBL/GenBank/DDBJ databases">
        <title>Parallel loss of symbiosis genes in relatives of nitrogen-fixing non-legume Parasponia.</title>
        <authorList>
            <person name="Van Velzen R."/>
            <person name="Holmer R."/>
            <person name="Bu F."/>
            <person name="Rutten L."/>
            <person name="Van Zeijl A."/>
            <person name="Liu W."/>
            <person name="Santuari L."/>
            <person name="Cao Q."/>
            <person name="Sharma T."/>
            <person name="Shen D."/>
            <person name="Roswanjaya Y."/>
            <person name="Wardhani T."/>
            <person name="Kalhor M.S."/>
            <person name="Jansen J."/>
            <person name="Van den Hoogen J."/>
            <person name="Gungor B."/>
            <person name="Hartog M."/>
            <person name="Hontelez J."/>
            <person name="Verver J."/>
            <person name="Yang W.-C."/>
            <person name="Schijlen E."/>
            <person name="Repin R."/>
            <person name="Schilthuizen M."/>
            <person name="Schranz E."/>
            <person name="Heidstra R."/>
            <person name="Miyata K."/>
            <person name="Fedorova E."/>
            <person name="Kohlen W."/>
            <person name="Bisseling T."/>
            <person name="Smit S."/>
            <person name="Geurts R."/>
        </authorList>
    </citation>
    <scope>NUCLEOTIDE SEQUENCE [LARGE SCALE GENOMIC DNA]</scope>
    <source>
        <strain evidence="2">cv. RG33-2</strain>
    </source>
</reference>
<comment type="caution">
    <text evidence="1">The sequence shown here is derived from an EMBL/GenBank/DDBJ whole genome shotgun (WGS) entry which is preliminary data.</text>
</comment>